<reference key="1">
    <citation type="journal article" date="1995" name="Arch. Microbiol.">
        <title>Purification and characterization of threonine dehydrogenase from Clostridium sticklandii.</title>
        <authorList>
            <person name="Wagner M."/>
            <person name="Andreesen J.R."/>
        </authorList>
    </citation>
    <scope>PROTEIN SEQUENCE</scope>
</reference>
<keyword id="KW-0903">Direct protein sequencing</keyword>
<dbReference type="EC" id="1.1.1.103"/>
<organism>
    <name type="scientific">Acetoanaerobium sticklandii</name>
    <name type="common">Clostridium sticklandii</name>
    <dbReference type="NCBI Taxonomy" id="1511"/>
    <lineage>
        <taxon>Bacteria</taxon>
        <taxon>Bacillati</taxon>
        <taxon>Bacillota</taxon>
        <taxon>Clostridia</taxon>
        <taxon>Peptostreptococcales</taxon>
        <taxon>Filifactoraceae</taxon>
        <taxon>Acetoanaerobium</taxon>
    </lineage>
</organism>
<dbReference type="GO" id="GO:0008743">
    <property type="term" value="F:L-threonine 3-dehydrogenase activity"/>
    <property type="evidence" value="ECO:0007669"/>
    <property type="project" value="UniProtKB-EC"/>
</dbReference>
<dbReference type="Gene3D" id="3.40.50.720">
    <property type="entry name" value="NAD(P)-binding Rossmann-like Domain"/>
    <property type="match status" value="1"/>
</dbReference>
<dbReference type="AlphaFoldDB" id="Q9R4M4"/>
<proteinExistence type="evidence at protein level"/>
<sequence length="30" mass="3399">MRKILITGSLGQIGTELTMFLREQYGNDNV</sequence>
<protein>
    <submittedName>
        <fullName>Threonine dehydrogenase</fullName>
        <ecNumber>1.1.1.103</ecNumber>
    </submittedName>
</protein>
<name>Q9R4M4_ACEST</name>
<accession>Q9R4M4</accession>